<name>A0A7K0FVQ1_9SPHI</name>
<dbReference type="EMBL" id="WKKH01000006">
    <property type="protein sequence ID" value="MRX75501.1"/>
    <property type="molecule type" value="Genomic_DNA"/>
</dbReference>
<dbReference type="InterPro" id="IPR036291">
    <property type="entry name" value="NAD(P)-bd_dom_sf"/>
</dbReference>
<dbReference type="Gene3D" id="3.40.50.720">
    <property type="entry name" value="NAD(P)-binding Rossmann-like Domain"/>
    <property type="match status" value="1"/>
</dbReference>
<dbReference type="Proteomes" id="UP000487757">
    <property type="component" value="Unassembled WGS sequence"/>
</dbReference>
<keyword evidence="3" id="KW-1185">Reference proteome</keyword>
<dbReference type="InterPro" id="IPR051783">
    <property type="entry name" value="NAD(P)-dependent_oxidoreduct"/>
</dbReference>
<dbReference type="CDD" id="cd05266">
    <property type="entry name" value="SDR_a4"/>
    <property type="match status" value="1"/>
</dbReference>
<dbReference type="OrthoDB" id="751203at2"/>
<evidence type="ECO:0000259" key="1">
    <source>
        <dbReference type="Pfam" id="PF03807"/>
    </source>
</evidence>
<evidence type="ECO:0000313" key="3">
    <source>
        <dbReference type="Proteomes" id="UP000487757"/>
    </source>
</evidence>
<gene>
    <name evidence="2" type="ORF">GJU39_05300</name>
</gene>
<dbReference type="PANTHER" id="PTHR48079:SF6">
    <property type="entry name" value="NAD(P)-BINDING DOMAIN-CONTAINING PROTEIN-RELATED"/>
    <property type="match status" value="1"/>
</dbReference>
<evidence type="ECO:0000313" key="2">
    <source>
        <dbReference type="EMBL" id="MRX75501.1"/>
    </source>
</evidence>
<feature type="domain" description="Pyrroline-5-carboxylate reductase catalytic N-terminal" evidence="1">
    <location>
        <begin position="9"/>
        <end position="83"/>
    </location>
</feature>
<sequence>MSTLKKVNKIAILGCGWFGFAFAKKLISMGYEVNGSTTTPEKLDLIAEEKIQPFLVNFTSDQVIADHEFFNADVLFICIPPKRNSIEVYDYAQKIASILNAAKDKVANVVLISATSVYGDENKAVNELTETNPDTESGKVIVEAENILKIENPDGFTIIRFGGLIGPDRNPGRFFAGKTAIPNGLAPVNLIHQTDAVNIAINIIEKHAFGRIYNACSPMHPTRKDFYTAAAEKAGLVLPGFVSEKKAWKVIESVNVPRYLEYNFQEEIR</sequence>
<protein>
    <submittedName>
        <fullName evidence="2">SDR family NAD(P)-dependent oxidoreductase</fullName>
    </submittedName>
</protein>
<dbReference type="AlphaFoldDB" id="A0A7K0FVQ1"/>
<organism evidence="2 3">
    <name type="scientific">Pedobacter petrophilus</name>
    <dbReference type="NCBI Taxonomy" id="1908241"/>
    <lineage>
        <taxon>Bacteria</taxon>
        <taxon>Pseudomonadati</taxon>
        <taxon>Bacteroidota</taxon>
        <taxon>Sphingobacteriia</taxon>
        <taxon>Sphingobacteriales</taxon>
        <taxon>Sphingobacteriaceae</taxon>
        <taxon>Pedobacter</taxon>
    </lineage>
</organism>
<dbReference type="Pfam" id="PF03807">
    <property type="entry name" value="F420_oxidored"/>
    <property type="match status" value="1"/>
</dbReference>
<dbReference type="SUPFAM" id="SSF51735">
    <property type="entry name" value="NAD(P)-binding Rossmann-fold domains"/>
    <property type="match status" value="1"/>
</dbReference>
<dbReference type="PANTHER" id="PTHR48079">
    <property type="entry name" value="PROTEIN YEEZ"/>
    <property type="match status" value="1"/>
</dbReference>
<accession>A0A7K0FVQ1</accession>
<proteinExistence type="predicted"/>
<dbReference type="GO" id="GO:0004029">
    <property type="term" value="F:aldehyde dehydrogenase (NAD+) activity"/>
    <property type="evidence" value="ECO:0007669"/>
    <property type="project" value="TreeGrafter"/>
</dbReference>
<reference evidence="2 3" key="1">
    <citation type="submission" date="2019-11" db="EMBL/GenBank/DDBJ databases">
        <title>Pedobacter petrophilus genome.</title>
        <authorList>
            <person name="Feldbauer M.J."/>
            <person name="Newman J.D."/>
        </authorList>
    </citation>
    <scope>NUCLEOTIDE SEQUENCE [LARGE SCALE GENOMIC DNA]</scope>
    <source>
        <strain evidence="2 3">LMG 29686</strain>
    </source>
</reference>
<dbReference type="GO" id="GO:0005737">
    <property type="term" value="C:cytoplasm"/>
    <property type="evidence" value="ECO:0007669"/>
    <property type="project" value="TreeGrafter"/>
</dbReference>
<comment type="caution">
    <text evidence="2">The sequence shown here is derived from an EMBL/GenBank/DDBJ whole genome shotgun (WGS) entry which is preliminary data.</text>
</comment>
<dbReference type="InterPro" id="IPR028939">
    <property type="entry name" value="P5C_Rdtase_cat_N"/>
</dbReference>
<dbReference type="RefSeq" id="WP_154279659.1">
    <property type="nucleotide sequence ID" value="NZ_JBHUJQ010000001.1"/>
</dbReference>